<keyword evidence="2" id="KW-1003">Cell membrane</keyword>
<dbReference type="Proteomes" id="UP000322077">
    <property type="component" value="Unassembled WGS sequence"/>
</dbReference>
<gene>
    <name evidence="10" type="ORF">FYJ91_14355</name>
</gene>
<sequence>MWATTLLLAIREIRRHLLRSFLTILGIVIGVWAVVTMVTLGNGATQAVKTQISSLGANVLQIRPGQGFGRGGGGPQPPDFKIEDLDAIREQIVGVTAVAPQVQSTGAAVYNAANWSTTINGTNREYFIAQPWTITEGRIFSEAEEQAGKAVCVIGNTVNSRLFRGVDAVGQRFRIKNISCEVIGTLAAKGQGGFGNDQDDVVIMPYKAVQRRMTGNRDVRAILVSVDEAYDSQKVQSALKELLRERRHLTAEAEDDFNIFDTKQISDTLSGTTQILTALLGAVAAVSLLVGGIGIMNIMLVSVTERTREIGIRLAIGAVGKEVLMQFLVEAVVLSSLGGLMGLVLALLSTLALAPVLKVPFIFDPQINLLAFFFSAAIGVVFGYFPAKRAASLNPIEALRHE</sequence>
<comment type="similarity">
    <text evidence="6">Belongs to the ABC-4 integral membrane protein family.</text>
</comment>
<keyword evidence="5 7" id="KW-0472">Membrane</keyword>
<dbReference type="Pfam" id="PF12704">
    <property type="entry name" value="MacB_PCD"/>
    <property type="match status" value="1"/>
</dbReference>
<feature type="transmembrane region" description="Helical" evidence="7">
    <location>
        <begin position="275"/>
        <end position="302"/>
    </location>
</feature>
<evidence type="ECO:0000313" key="11">
    <source>
        <dbReference type="Proteomes" id="UP000322077"/>
    </source>
</evidence>
<dbReference type="EMBL" id="VTOU01000003">
    <property type="protein sequence ID" value="TZG26133.1"/>
    <property type="molecule type" value="Genomic_DNA"/>
</dbReference>
<dbReference type="PANTHER" id="PTHR30572:SF4">
    <property type="entry name" value="ABC TRANSPORTER PERMEASE YTRF"/>
    <property type="match status" value="1"/>
</dbReference>
<feature type="transmembrane region" description="Helical" evidence="7">
    <location>
        <begin position="323"/>
        <end position="347"/>
    </location>
</feature>
<evidence type="ECO:0000256" key="3">
    <source>
        <dbReference type="ARBA" id="ARBA00022692"/>
    </source>
</evidence>
<keyword evidence="11" id="KW-1185">Reference proteome</keyword>
<evidence type="ECO:0000256" key="7">
    <source>
        <dbReference type="SAM" id="Phobius"/>
    </source>
</evidence>
<dbReference type="GO" id="GO:0022857">
    <property type="term" value="F:transmembrane transporter activity"/>
    <property type="evidence" value="ECO:0007669"/>
    <property type="project" value="TreeGrafter"/>
</dbReference>
<feature type="transmembrane region" description="Helical" evidence="7">
    <location>
        <begin position="367"/>
        <end position="385"/>
    </location>
</feature>
<evidence type="ECO:0000256" key="2">
    <source>
        <dbReference type="ARBA" id="ARBA00022475"/>
    </source>
</evidence>
<evidence type="ECO:0000259" key="9">
    <source>
        <dbReference type="Pfam" id="PF12704"/>
    </source>
</evidence>
<keyword evidence="3 7" id="KW-0812">Transmembrane</keyword>
<protein>
    <submittedName>
        <fullName evidence="10">FtsX-like permease family protein</fullName>
    </submittedName>
</protein>
<dbReference type="RefSeq" id="WP_149522940.1">
    <property type="nucleotide sequence ID" value="NZ_VTOU01000003.1"/>
</dbReference>
<evidence type="ECO:0000256" key="5">
    <source>
        <dbReference type="ARBA" id="ARBA00023136"/>
    </source>
</evidence>
<evidence type="ECO:0000256" key="6">
    <source>
        <dbReference type="ARBA" id="ARBA00038076"/>
    </source>
</evidence>
<name>A0A5D9C3T9_9SPHN</name>
<dbReference type="AlphaFoldDB" id="A0A5D9C3T9"/>
<dbReference type="GO" id="GO:0005886">
    <property type="term" value="C:plasma membrane"/>
    <property type="evidence" value="ECO:0007669"/>
    <property type="project" value="UniProtKB-SubCell"/>
</dbReference>
<dbReference type="InterPro" id="IPR050250">
    <property type="entry name" value="Macrolide_Exporter_MacB"/>
</dbReference>
<organism evidence="10 11">
    <name type="scientific">Sphingomonas montanisoli</name>
    <dbReference type="NCBI Taxonomy" id="2606412"/>
    <lineage>
        <taxon>Bacteria</taxon>
        <taxon>Pseudomonadati</taxon>
        <taxon>Pseudomonadota</taxon>
        <taxon>Alphaproteobacteria</taxon>
        <taxon>Sphingomonadales</taxon>
        <taxon>Sphingomonadaceae</taxon>
        <taxon>Sphingomonas</taxon>
    </lineage>
</organism>
<evidence type="ECO:0000259" key="8">
    <source>
        <dbReference type="Pfam" id="PF02687"/>
    </source>
</evidence>
<comment type="subcellular location">
    <subcellularLocation>
        <location evidence="1">Cell membrane</location>
        <topology evidence="1">Multi-pass membrane protein</topology>
    </subcellularLocation>
</comment>
<feature type="transmembrane region" description="Helical" evidence="7">
    <location>
        <begin position="21"/>
        <end position="41"/>
    </location>
</feature>
<dbReference type="InterPro" id="IPR025857">
    <property type="entry name" value="MacB_PCD"/>
</dbReference>
<keyword evidence="4 7" id="KW-1133">Transmembrane helix</keyword>
<reference evidence="10 11" key="1">
    <citation type="submission" date="2019-08" db="EMBL/GenBank/DDBJ databases">
        <authorList>
            <person name="Wang G."/>
            <person name="Xu Z."/>
        </authorList>
    </citation>
    <scope>NUCLEOTIDE SEQUENCE [LARGE SCALE GENOMIC DNA]</scope>
    <source>
        <strain evidence="10 11">ZX</strain>
    </source>
</reference>
<dbReference type="InterPro" id="IPR003838">
    <property type="entry name" value="ABC3_permease_C"/>
</dbReference>
<evidence type="ECO:0000256" key="1">
    <source>
        <dbReference type="ARBA" id="ARBA00004651"/>
    </source>
</evidence>
<accession>A0A5D9C3T9</accession>
<evidence type="ECO:0000256" key="4">
    <source>
        <dbReference type="ARBA" id="ARBA00022989"/>
    </source>
</evidence>
<feature type="domain" description="ABC3 transporter permease C-terminal" evidence="8">
    <location>
        <begin position="282"/>
        <end position="395"/>
    </location>
</feature>
<comment type="caution">
    <text evidence="10">The sequence shown here is derived from an EMBL/GenBank/DDBJ whole genome shotgun (WGS) entry which is preliminary data.</text>
</comment>
<proteinExistence type="inferred from homology"/>
<feature type="domain" description="MacB-like periplasmic core" evidence="9">
    <location>
        <begin position="20"/>
        <end position="241"/>
    </location>
</feature>
<dbReference type="Pfam" id="PF02687">
    <property type="entry name" value="FtsX"/>
    <property type="match status" value="1"/>
</dbReference>
<dbReference type="PANTHER" id="PTHR30572">
    <property type="entry name" value="MEMBRANE COMPONENT OF TRANSPORTER-RELATED"/>
    <property type="match status" value="1"/>
</dbReference>
<evidence type="ECO:0000313" key="10">
    <source>
        <dbReference type="EMBL" id="TZG26133.1"/>
    </source>
</evidence>